<dbReference type="AlphaFoldDB" id="F7NJM4"/>
<evidence type="ECO:0000256" key="3">
    <source>
        <dbReference type="ARBA" id="ARBA00023163"/>
    </source>
</evidence>
<evidence type="ECO:0000259" key="4">
    <source>
        <dbReference type="PROSITE" id="PS51071"/>
    </source>
</evidence>
<dbReference type="GO" id="GO:0003677">
    <property type="term" value="F:DNA binding"/>
    <property type="evidence" value="ECO:0007669"/>
    <property type="project" value="UniProtKB-KW"/>
</dbReference>
<dbReference type="Gene3D" id="1.10.10.10">
    <property type="entry name" value="Winged helix-like DNA-binding domain superfamily/Winged helix DNA-binding domain"/>
    <property type="match status" value="1"/>
</dbReference>
<dbReference type="InterPro" id="IPR000281">
    <property type="entry name" value="HTH_RpiR"/>
</dbReference>
<dbReference type="SUPFAM" id="SSF46689">
    <property type="entry name" value="Homeodomain-like"/>
    <property type="match status" value="1"/>
</dbReference>
<sequence length="280" mass="31222">MTLFTKIRLNSNRFTAAQERIVSFLQNNIKEAIELPINELAACCQVGDATVIRFYRSLGYETYARFRIALAKELSDNEIQPVYDEVELQDGLSDVIRKVIGSSIQSISDLENQISLSAVEDIVAHLQNADMVHVFGMGASGIVAQDAMHKLMRLGVKIKAYSDSHLMAVAASVAQPNEMFFAVCHSGETIDILKTLQLARQRGCYTCALTSYTNSSITGIVDAYLLTCSRETKMRSDAMISRIVQLVVIDILYVKLSLQIGDAALERVYQSRIALKHYRR</sequence>
<feature type="domain" description="HTH rpiR-type" evidence="4">
    <location>
        <begin position="1"/>
        <end position="77"/>
    </location>
</feature>
<dbReference type="EMBL" id="AFGF01000094">
    <property type="protein sequence ID" value="EGO63760.1"/>
    <property type="molecule type" value="Genomic_DNA"/>
</dbReference>
<accession>F7NJM4</accession>
<dbReference type="InterPro" id="IPR046348">
    <property type="entry name" value="SIS_dom_sf"/>
</dbReference>
<dbReference type="OrthoDB" id="3684496at2"/>
<dbReference type="InterPro" id="IPR001347">
    <property type="entry name" value="SIS_dom"/>
</dbReference>
<dbReference type="PROSITE" id="PS51464">
    <property type="entry name" value="SIS"/>
    <property type="match status" value="1"/>
</dbReference>
<gene>
    <name evidence="6" type="ORF">ALO_11409</name>
</gene>
<dbReference type="InterPro" id="IPR035472">
    <property type="entry name" value="RpiR-like_SIS"/>
</dbReference>
<dbReference type="CDD" id="cd05013">
    <property type="entry name" value="SIS_RpiR"/>
    <property type="match status" value="1"/>
</dbReference>
<dbReference type="PANTHER" id="PTHR30514">
    <property type="entry name" value="GLUCOKINASE"/>
    <property type="match status" value="1"/>
</dbReference>
<dbReference type="Proteomes" id="UP000003240">
    <property type="component" value="Unassembled WGS sequence"/>
</dbReference>
<evidence type="ECO:0000313" key="6">
    <source>
        <dbReference type="EMBL" id="EGO63760.1"/>
    </source>
</evidence>
<dbReference type="STRING" id="1009370.ALO_11409"/>
<evidence type="ECO:0000313" key="7">
    <source>
        <dbReference type="Proteomes" id="UP000003240"/>
    </source>
</evidence>
<dbReference type="InterPro" id="IPR036388">
    <property type="entry name" value="WH-like_DNA-bd_sf"/>
</dbReference>
<dbReference type="PANTHER" id="PTHR30514:SF1">
    <property type="entry name" value="HTH-TYPE TRANSCRIPTIONAL REGULATOR HEXR-RELATED"/>
    <property type="match status" value="1"/>
</dbReference>
<feature type="domain" description="SIS" evidence="5">
    <location>
        <begin position="122"/>
        <end position="262"/>
    </location>
</feature>
<dbReference type="eggNOG" id="COG1737">
    <property type="taxonomic scope" value="Bacteria"/>
</dbReference>
<dbReference type="SUPFAM" id="SSF53697">
    <property type="entry name" value="SIS domain"/>
    <property type="match status" value="1"/>
</dbReference>
<organism evidence="6 7">
    <name type="scientific">Acetonema longum DSM 6540</name>
    <dbReference type="NCBI Taxonomy" id="1009370"/>
    <lineage>
        <taxon>Bacteria</taxon>
        <taxon>Bacillati</taxon>
        <taxon>Bacillota</taxon>
        <taxon>Negativicutes</taxon>
        <taxon>Acetonemataceae</taxon>
        <taxon>Acetonema</taxon>
    </lineage>
</organism>
<dbReference type="RefSeq" id="WP_004095642.1">
    <property type="nucleotide sequence ID" value="NZ_AFGF01000094.1"/>
</dbReference>
<dbReference type="PROSITE" id="PS51071">
    <property type="entry name" value="HTH_RPIR"/>
    <property type="match status" value="1"/>
</dbReference>
<dbReference type="GO" id="GO:1901135">
    <property type="term" value="P:carbohydrate derivative metabolic process"/>
    <property type="evidence" value="ECO:0007669"/>
    <property type="project" value="InterPro"/>
</dbReference>
<reference evidence="6 7" key="1">
    <citation type="journal article" date="2011" name="EMBO J.">
        <title>Structural diversity of bacterial flagellar motors.</title>
        <authorList>
            <person name="Chen S."/>
            <person name="Beeby M."/>
            <person name="Murphy G.E."/>
            <person name="Leadbetter J.R."/>
            <person name="Hendrixson D.R."/>
            <person name="Briegel A."/>
            <person name="Li Z."/>
            <person name="Shi J."/>
            <person name="Tocheva E.I."/>
            <person name="Muller A."/>
            <person name="Dobro M.J."/>
            <person name="Jensen G.J."/>
        </authorList>
    </citation>
    <scope>NUCLEOTIDE SEQUENCE [LARGE SCALE GENOMIC DNA]</scope>
    <source>
        <strain evidence="6 7">DSM 6540</strain>
    </source>
</reference>
<dbReference type="GO" id="GO:0003700">
    <property type="term" value="F:DNA-binding transcription factor activity"/>
    <property type="evidence" value="ECO:0007669"/>
    <property type="project" value="InterPro"/>
</dbReference>
<dbReference type="InterPro" id="IPR009057">
    <property type="entry name" value="Homeodomain-like_sf"/>
</dbReference>
<protein>
    <submittedName>
        <fullName evidence="6">RpiR family transcriptional regulator</fullName>
    </submittedName>
</protein>
<keyword evidence="7" id="KW-1185">Reference proteome</keyword>
<dbReference type="Pfam" id="PF01418">
    <property type="entry name" value="HTH_6"/>
    <property type="match status" value="1"/>
</dbReference>
<evidence type="ECO:0000256" key="2">
    <source>
        <dbReference type="ARBA" id="ARBA00023125"/>
    </source>
</evidence>
<dbReference type="Pfam" id="PF01380">
    <property type="entry name" value="SIS"/>
    <property type="match status" value="1"/>
</dbReference>
<comment type="caution">
    <text evidence="6">The sequence shown here is derived from an EMBL/GenBank/DDBJ whole genome shotgun (WGS) entry which is preliminary data.</text>
</comment>
<proteinExistence type="predicted"/>
<dbReference type="Gene3D" id="3.40.50.10490">
    <property type="entry name" value="Glucose-6-phosphate isomerase like protein, domain 1"/>
    <property type="match status" value="1"/>
</dbReference>
<dbReference type="GO" id="GO:0097367">
    <property type="term" value="F:carbohydrate derivative binding"/>
    <property type="evidence" value="ECO:0007669"/>
    <property type="project" value="InterPro"/>
</dbReference>
<dbReference type="InterPro" id="IPR047640">
    <property type="entry name" value="RpiR-like"/>
</dbReference>
<name>F7NJM4_9FIRM</name>
<keyword evidence="2" id="KW-0238">DNA-binding</keyword>
<keyword evidence="3" id="KW-0804">Transcription</keyword>
<keyword evidence="1" id="KW-0805">Transcription regulation</keyword>
<evidence type="ECO:0000256" key="1">
    <source>
        <dbReference type="ARBA" id="ARBA00023015"/>
    </source>
</evidence>
<evidence type="ECO:0000259" key="5">
    <source>
        <dbReference type="PROSITE" id="PS51464"/>
    </source>
</evidence>